<dbReference type="EMBL" id="QOIP01000003">
    <property type="protein sequence ID" value="RLU24383.1"/>
    <property type="molecule type" value="Genomic_DNA"/>
</dbReference>
<evidence type="ECO:0000313" key="2">
    <source>
        <dbReference type="EMBL" id="RLU24383.1"/>
    </source>
</evidence>
<reference evidence="2" key="1">
    <citation type="journal article" date="2018" name="Genome Res.">
        <title>The genomic architecture and molecular evolution of ant odorant receptors.</title>
        <authorList>
            <person name="McKenzie S.K."/>
            <person name="Kronauer D.J.C."/>
        </authorList>
    </citation>
    <scope>NUCLEOTIDE SEQUENCE [LARGE SCALE GENOMIC DNA]</scope>
    <source>
        <strain evidence="2">Clonal line C1</strain>
    </source>
</reference>
<protein>
    <submittedName>
        <fullName evidence="2">Uncharacterized protein</fullName>
    </submittedName>
</protein>
<feature type="compositionally biased region" description="Basic and acidic residues" evidence="1">
    <location>
        <begin position="164"/>
        <end position="179"/>
    </location>
</feature>
<accession>A0A3L8DVX0</accession>
<comment type="caution">
    <text evidence="2">The sequence shown here is derived from an EMBL/GenBank/DDBJ whole genome shotgun (WGS) entry which is preliminary data.</text>
</comment>
<feature type="region of interest" description="Disordered" evidence="1">
    <location>
        <begin position="144"/>
        <end position="179"/>
    </location>
</feature>
<reference evidence="2" key="2">
    <citation type="submission" date="2018-07" db="EMBL/GenBank/DDBJ databases">
        <authorList>
            <person name="Mckenzie S.K."/>
            <person name="Kronauer D.J.C."/>
        </authorList>
    </citation>
    <scope>NUCLEOTIDE SEQUENCE</scope>
    <source>
        <strain evidence="2">Clonal line C1</strain>
    </source>
</reference>
<evidence type="ECO:0000256" key="1">
    <source>
        <dbReference type="SAM" id="MobiDB-lite"/>
    </source>
</evidence>
<dbReference type="OrthoDB" id="686784at2759"/>
<dbReference type="AlphaFoldDB" id="A0A3L8DVX0"/>
<sequence>MTAKSCTCDPQVLKALVDVSLGESLDWDRTGPMGRLLDSKLHPTKFKKIPEIPYAMQFDQPRTCVKGLEVRYPELYEAKPLPDETIALVEADRMKTTYQVDYSDPAAKRMMQYTKPTAIDTVDSQRVQCCIPIRVTTEADCQPRYHPHSSRRNYNASYNGPSAKRYEYKRRNGSRRDKKCEVVESRQTRMPAWRTEYQDNINKIGQTIMRTKLHHAKRPIVPVWTTSS</sequence>
<gene>
    <name evidence="2" type="ORF">DMN91_002471</name>
</gene>
<organism evidence="2">
    <name type="scientific">Ooceraea biroi</name>
    <name type="common">Clonal raider ant</name>
    <name type="synonym">Cerapachys biroi</name>
    <dbReference type="NCBI Taxonomy" id="2015173"/>
    <lineage>
        <taxon>Eukaryota</taxon>
        <taxon>Metazoa</taxon>
        <taxon>Ecdysozoa</taxon>
        <taxon>Arthropoda</taxon>
        <taxon>Hexapoda</taxon>
        <taxon>Insecta</taxon>
        <taxon>Pterygota</taxon>
        <taxon>Neoptera</taxon>
        <taxon>Endopterygota</taxon>
        <taxon>Hymenoptera</taxon>
        <taxon>Apocrita</taxon>
        <taxon>Aculeata</taxon>
        <taxon>Formicoidea</taxon>
        <taxon>Formicidae</taxon>
        <taxon>Dorylinae</taxon>
        <taxon>Ooceraea</taxon>
    </lineage>
</organism>
<name>A0A3L8DVX0_OOCBI</name>
<dbReference type="Proteomes" id="UP000279307">
    <property type="component" value="Chromosome 3"/>
</dbReference>
<proteinExistence type="predicted"/>